<keyword evidence="2" id="KW-1185">Reference proteome</keyword>
<evidence type="ECO:0000313" key="2">
    <source>
        <dbReference type="Proteomes" id="UP000032233"/>
    </source>
</evidence>
<accession>A0A0D2HUR2</accession>
<name>A0A0D2HUR2_9BACT</name>
<comment type="caution">
    <text evidence="1">The sequence shown here is derived from an EMBL/GenBank/DDBJ whole genome shotgun (WGS) entry which is preliminary data.</text>
</comment>
<dbReference type="AlphaFoldDB" id="A0A0D2HUR2"/>
<dbReference type="EMBL" id="AZAC01000011">
    <property type="protein sequence ID" value="KIX14168.1"/>
    <property type="molecule type" value="Genomic_DNA"/>
</dbReference>
<proteinExistence type="predicted"/>
<reference evidence="1 2" key="1">
    <citation type="submission" date="2013-11" db="EMBL/GenBank/DDBJ databases">
        <title>Metagenomic analysis of a methanogenic consortium involved in long chain n-alkane degradation.</title>
        <authorList>
            <person name="Davidova I.A."/>
            <person name="Callaghan A.V."/>
            <person name="Wawrik B."/>
            <person name="Pruitt S."/>
            <person name="Marks C."/>
            <person name="Duncan K.E."/>
            <person name="Suflita J.M."/>
        </authorList>
    </citation>
    <scope>NUCLEOTIDE SEQUENCE [LARGE SCALE GENOMIC DNA]</scope>
    <source>
        <strain evidence="1 2">SPR</strain>
    </source>
</reference>
<organism evidence="1 2">
    <name type="scientific">Dethiosulfatarculus sandiegensis</name>
    <dbReference type="NCBI Taxonomy" id="1429043"/>
    <lineage>
        <taxon>Bacteria</taxon>
        <taxon>Pseudomonadati</taxon>
        <taxon>Thermodesulfobacteriota</taxon>
        <taxon>Desulfarculia</taxon>
        <taxon>Desulfarculales</taxon>
        <taxon>Desulfarculaceae</taxon>
        <taxon>Dethiosulfatarculus</taxon>
    </lineage>
</organism>
<sequence>MCAICAWRANCKKKFTIQQSSINKCPDFTRDAALPENGKHDQ</sequence>
<dbReference type="InParanoid" id="A0A0D2HUR2"/>
<gene>
    <name evidence="1" type="ORF">X474_09110</name>
</gene>
<protein>
    <submittedName>
        <fullName evidence="1">Uncharacterized protein</fullName>
    </submittedName>
</protein>
<dbReference type="Proteomes" id="UP000032233">
    <property type="component" value="Unassembled WGS sequence"/>
</dbReference>
<evidence type="ECO:0000313" key="1">
    <source>
        <dbReference type="EMBL" id="KIX14168.1"/>
    </source>
</evidence>
<dbReference type="STRING" id="1429043.X474_09110"/>